<keyword evidence="3" id="KW-1133">Transmembrane helix</keyword>
<comment type="caution">
    <text evidence="5">The sequence shown here is derived from an EMBL/GenBank/DDBJ whole genome shotgun (WGS) entry which is preliminary data.</text>
</comment>
<dbReference type="InterPro" id="IPR036452">
    <property type="entry name" value="Ribo_hydro-like"/>
</dbReference>
<dbReference type="SUPFAM" id="SSF53590">
    <property type="entry name" value="Nucleoside hydrolase"/>
    <property type="match status" value="1"/>
</dbReference>
<protein>
    <recommendedName>
        <fullName evidence="4">Inosine/uridine-preferring nucleoside hydrolase domain-containing protein</fullName>
    </recommendedName>
</protein>
<dbReference type="Gene3D" id="3.90.245.10">
    <property type="entry name" value="Ribonucleoside hydrolase-like"/>
    <property type="match status" value="1"/>
</dbReference>
<proteinExistence type="inferred from homology"/>
<dbReference type="Pfam" id="PF01156">
    <property type="entry name" value="IU_nuc_hydro"/>
    <property type="match status" value="1"/>
</dbReference>
<dbReference type="EMBL" id="JBBPFD010000018">
    <property type="protein sequence ID" value="KAK7889154.1"/>
    <property type="molecule type" value="Genomic_DNA"/>
</dbReference>
<dbReference type="PANTHER" id="PTHR46190:SF1">
    <property type="entry name" value="SI:CH211-201H21.5"/>
    <property type="match status" value="1"/>
</dbReference>
<organism evidence="5 6">
    <name type="scientific">Mugilogobius chulae</name>
    <name type="common">yellowstripe goby</name>
    <dbReference type="NCBI Taxonomy" id="88201"/>
    <lineage>
        <taxon>Eukaryota</taxon>
        <taxon>Metazoa</taxon>
        <taxon>Chordata</taxon>
        <taxon>Craniata</taxon>
        <taxon>Vertebrata</taxon>
        <taxon>Euteleostomi</taxon>
        <taxon>Actinopterygii</taxon>
        <taxon>Neopterygii</taxon>
        <taxon>Teleostei</taxon>
        <taxon>Neoteleostei</taxon>
        <taxon>Acanthomorphata</taxon>
        <taxon>Gobiaria</taxon>
        <taxon>Gobiiformes</taxon>
        <taxon>Gobioidei</taxon>
        <taxon>Gobiidae</taxon>
        <taxon>Gobionellinae</taxon>
        <taxon>Mugilogobius</taxon>
    </lineage>
</organism>
<comment type="similarity">
    <text evidence="1">Belongs to the IUNH family.</text>
</comment>
<keyword evidence="6" id="KW-1185">Reference proteome</keyword>
<dbReference type="GO" id="GO:0016799">
    <property type="term" value="F:hydrolase activity, hydrolyzing N-glycosyl compounds"/>
    <property type="evidence" value="ECO:0007669"/>
    <property type="project" value="InterPro"/>
</dbReference>
<reference evidence="6" key="1">
    <citation type="submission" date="2024-04" db="EMBL/GenBank/DDBJ databases">
        <title>Salinicola lusitanus LLJ914,a marine bacterium isolated from the Okinawa Trough.</title>
        <authorList>
            <person name="Li J."/>
        </authorList>
    </citation>
    <scope>NUCLEOTIDE SEQUENCE [LARGE SCALE GENOMIC DNA]</scope>
</reference>
<sequence length="210" mass="22452">MSEKLLIVDTDCGIDDAQALLLALAAPHVKVLGITCVFGNTDVHNVCQNVLRVLSVCQREEIPVFRGCGVPLVGADNPFSDHFGSDGLGDVFKDKDPQWEQKIQSERAVRRHDPTGLNIFFFLVSLVALLGSNKLTWRRMKNKRDVYFGPGFVSYDAYAIGGVRGRCRGDGQRGVRGARGAAGGAGPRDDGPGSDGAAEEEAQGHGAGEV</sequence>
<evidence type="ECO:0000313" key="5">
    <source>
        <dbReference type="EMBL" id="KAK7889154.1"/>
    </source>
</evidence>
<keyword evidence="3" id="KW-0812">Transmembrane</keyword>
<evidence type="ECO:0000256" key="3">
    <source>
        <dbReference type="SAM" id="Phobius"/>
    </source>
</evidence>
<dbReference type="InterPro" id="IPR052775">
    <property type="entry name" value="IUN_hydrolase"/>
</dbReference>
<keyword evidence="3" id="KW-0472">Membrane</keyword>
<feature type="transmembrane region" description="Helical" evidence="3">
    <location>
        <begin position="119"/>
        <end position="137"/>
    </location>
</feature>
<evidence type="ECO:0000259" key="4">
    <source>
        <dbReference type="Pfam" id="PF01156"/>
    </source>
</evidence>
<evidence type="ECO:0000313" key="6">
    <source>
        <dbReference type="Proteomes" id="UP001460270"/>
    </source>
</evidence>
<feature type="domain" description="Inosine/uridine-preferring nucleoside hydrolase" evidence="4">
    <location>
        <begin position="6"/>
        <end position="109"/>
    </location>
</feature>
<dbReference type="PANTHER" id="PTHR46190">
    <property type="entry name" value="SI:CH211-201H21.5-RELATED"/>
    <property type="match status" value="1"/>
</dbReference>
<evidence type="ECO:0000256" key="2">
    <source>
        <dbReference type="SAM" id="MobiDB-lite"/>
    </source>
</evidence>
<dbReference type="InterPro" id="IPR001910">
    <property type="entry name" value="Inosine/uridine_hydrolase_dom"/>
</dbReference>
<name>A0AAW0NCF4_9GOBI</name>
<feature type="region of interest" description="Disordered" evidence="2">
    <location>
        <begin position="169"/>
        <end position="210"/>
    </location>
</feature>
<gene>
    <name evidence="5" type="ORF">WMY93_024714</name>
</gene>
<dbReference type="AlphaFoldDB" id="A0AAW0NCF4"/>
<dbReference type="Proteomes" id="UP001460270">
    <property type="component" value="Unassembled WGS sequence"/>
</dbReference>
<evidence type="ECO:0000256" key="1">
    <source>
        <dbReference type="ARBA" id="ARBA00009176"/>
    </source>
</evidence>
<accession>A0AAW0NCF4</accession>